<reference evidence="1 2" key="1">
    <citation type="submission" date="2024-01" db="EMBL/GenBank/DDBJ databases">
        <title>The complete chloroplast genome sequence of Lithospermum erythrorhizon: insights into the phylogenetic relationship among Boraginaceae species and the maternal lineages of purple gromwells.</title>
        <authorList>
            <person name="Okada T."/>
            <person name="Watanabe K."/>
        </authorList>
    </citation>
    <scope>NUCLEOTIDE SEQUENCE [LARGE SCALE GENOMIC DNA]</scope>
</reference>
<dbReference type="EMBL" id="BAABME010007379">
    <property type="protein sequence ID" value="GAA0170750.1"/>
    <property type="molecule type" value="Genomic_DNA"/>
</dbReference>
<organism evidence="1 2">
    <name type="scientific">Lithospermum erythrorhizon</name>
    <name type="common">Purple gromwell</name>
    <name type="synonym">Lithospermum officinale var. erythrorhizon</name>
    <dbReference type="NCBI Taxonomy" id="34254"/>
    <lineage>
        <taxon>Eukaryota</taxon>
        <taxon>Viridiplantae</taxon>
        <taxon>Streptophyta</taxon>
        <taxon>Embryophyta</taxon>
        <taxon>Tracheophyta</taxon>
        <taxon>Spermatophyta</taxon>
        <taxon>Magnoliopsida</taxon>
        <taxon>eudicotyledons</taxon>
        <taxon>Gunneridae</taxon>
        <taxon>Pentapetalae</taxon>
        <taxon>asterids</taxon>
        <taxon>lamiids</taxon>
        <taxon>Boraginales</taxon>
        <taxon>Boraginaceae</taxon>
        <taxon>Boraginoideae</taxon>
        <taxon>Lithospermeae</taxon>
        <taxon>Lithospermum</taxon>
    </lineage>
</organism>
<comment type="caution">
    <text evidence="1">The sequence shown here is derived from an EMBL/GenBank/DDBJ whole genome shotgun (WGS) entry which is preliminary data.</text>
</comment>
<keyword evidence="2" id="KW-1185">Reference proteome</keyword>
<sequence>MHIYFNDYLRNTGIRDFEFEDHINFLIDSVKNELCMLEASRAMNNFSSNVYFCASPAQVLNPFLYDNATDGCYISSRTCSQYRGHDSYDHYSSNSPHKINVHPLTQAEYIVPQTTNRSLETHYDFRYVDQIIERLLQLNSNEPCGEEYLIIGQEEFQPVHVEPQQEVHFPPFAFHDIQISSSEHEHGFLDDINDVIDFKFKEVDMVDVLVEENFVEVGGIDIPFPEGEIDAPIEWVNIQDDLNCTKNPKVEESIFNNEDVLVEWVDITQYFDRVEIIFKLYAKYKFFIPQTVNLKIVPILELHEPFTSMEMTQRLLAYAELAEE</sequence>
<dbReference type="AlphaFoldDB" id="A0AAV3R6N3"/>
<name>A0AAV3R6N3_LITER</name>
<evidence type="ECO:0000313" key="2">
    <source>
        <dbReference type="Proteomes" id="UP001454036"/>
    </source>
</evidence>
<gene>
    <name evidence="1" type="ORF">LIER_24944</name>
</gene>
<dbReference type="Proteomes" id="UP001454036">
    <property type="component" value="Unassembled WGS sequence"/>
</dbReference>
<evidence type="ECO:0000313" key="1">
    <source>
        <dbReference type="EMBL" id="GAA0170750.1"/>
    </source>
</evidence>
<proteinExistence type="predicted"/>
<accession>A0AAV3R6N3</accession>
<protein>
    <submittedName>
        <fullName evidence="1">Uncharacterized protein</fullName>
    </submittedName>
</protein>